<dbReference type="SUPFAM" id="SSF51261">
    <property type="entry name" value="Duplicated hybrid motif"/>
    <property type="match status" value="1"/>
</dbReference>
<evidence type="ECO:0000313" key="3">
    <source>
        <dbReference type="EMBL" id="MDQ0161495.1"/>
    </source>
</evidence>
<dbReference type="SUPFAM" id="SSF54106">
    <property type="entry name" value="LysM domain"/>
    <property type="match status" value="1"/>
</dbReference>
<dbReference type="Proteomes" id="UP001225646">
    <property type="component" value="Unassembled WGS sequence"/>
</dbReference>
<keyword evidence="1" id="KW-0472">Membrane</keyword>
<dbReference type="Pfam" id="PF01476">
    <property type="entry name" value="LysM"/>
    <property type="match status" value="1"/>
</dbReference>
<evidence type="ECO:0000313" key="4">
    <source>
        <dbReference type="Proteomes" id="UP001225646"/>
    </source>
</evidence>
<comment type="caution">
    <text evidence="3">The sequence shown here is derived from an EMBL/GenBank/DDBJ whole genome shotgun (WGS) entry which is preliminary data.</text>
</comment>
<dbReference type="Gene3D" id="2.70.70.10">
    <property type="entry name" value="Glucose Permease (Domain IIA)"/>
    <property type="match status" value="1"/>
</dbReference>
<keyword evidence="1" id="KW-0812">Transmembrane</keyword>
<dbReference type="GO" id="GO:0016787">
    <property type="term" value="F:hydrolase activity"/>
    <property type="evidence" value="ECO:0007669"/>
    <property type="project" value="UniProtKB-KW"/>
</dbReference>
<dbReference type="Pfam" id="PF01551">
    <property type="entry name" value="Peptidase_M23"/>
    <property type="match status" value="1"/>
</dbReference>
<keyword evidence="4" id="KW-1185">Reference proteome</keyword>
<dbReference type="CDD" id="cd12797">
    <property type="entry name" value="M23_peptidase"/>
    <property type="match status" value="1"/>
</dbReference>
<dbReference type="InterPro" id="IPR036779">
    <property type="entry name" value="LysM_dom_sf"/>
</dbReference>
<proteinExistence type="predicted"/>
<sequence length="227" mass="25603">MIIDLLKRVRIDLIMGLCIGLIFLGGLHTNAKMNIQEQTKDWVKPVEGILSDKFGTRNGKHKGIDIAAKEGEKVKSVDNGNVKKSYFSHSYGHVIFIEHPSGIETVYAHLRERHVQEGEKVKKGQVIGIVGSTGMSTGTHLHFEAHQGNWTVDKQNAFDPLLAFSIKDYTDEKEIEVSNKVEVVTVKKGDTLWGISQKYHVSVELIKKWNQLQSDFIYPNQELVLHS</sequence>
<gene>
    <name evidence="3" type="ORF">J2S06_000565</name>
</gene>
<dbReference type="CDD" id="cd00118">
    <property type="entry name" value="LysM"/>
    <property type="match status" value="1"/>
</dbReference>
<reference evidence="3 4" key="1">
    <citation type="submission" date="2023-07" db="EMBL/GenBank/DDBJ databases">
        <title>Genomic Encyclopedia of Type Strains, Phase IV (KMG-IV): sequencing the most valuable type-strain genomes for metagenomic binning, comparative biology and taxonomic classification.</title>
        <authorList>
            <person name="Goeker M."/>
        </authorList>
    </citation>
    <scope>NUCLEOTIDE SEQUENCE [LARGE SCALE GENOMIC DNA]</scope>
    <source>
        <strain evidence="3 4">DSM 19092</strain>
    </source>
</reference>
<name>A0ABT9VKW1_9BACI</name>
<keyword evidence="1" id="KW-1133">Transmembrane helix</keyword>
<evidence type="ECO:0000259" key="2">
    <source>
        <dbReference type="PROSITE" id="PS51782"/>
    </source>
</evidence>
<dbReference type="PROSITE" id="PS51782">
    <property type="entry name" value="LYSM"/>
    <property type="match status" value="1"/>
</dbReference>
<keyword evidence="3" id="KW-0378">Hydrolase</keyword>
<evidence type="ECO:0000256" key="1">
    <source>
        <dbReference type="SAM" id="Phobius"/>
    </source>
</evidence>
<dbReference type="Gene3D" id="3.10.350.10">
    <property type="entry name" value="LysM domain"/>
    <property type="match status" value="1"/>
</dbReference>
<organism evidence="3 4">
    <name type="scientific">Aeribacillus alveayuensis</name>
    <dbReference type="NCBI Taxonomy" id="279215"/>
    <lineage>
        <taxon>Bacteria</taxon>
        <taxon>Bacillati</taxon>
        <taxon>Bacillota</taxon>
        <taxon>Bacilli</taxon>
        <taxon>Bacillales</taxon>
        <taxon>Bacillaceae</taxon>
        <taxon>Aeribacillus</taxon>
    </lineage>
</organism>
<accession>A0ABT9VKW1</accession>
<dbReference type="InterPro" id="IPR018392">
    <property type="entry name" value="LysM"/>
</dbReference>
<dbReference type="PANTHER" id="PTHR21666:SF290">
    <property type="entry name" value="PEPTIDASE M23 DOMAIN PROTEIN"/>
    <property type="match status" value="1"/>
</dbReference>
<feature type="transmembrane region" description="Helical" evidence="1">
    <location>
        <begin position="12"/>
        <end position="31"/>
    </location>
</feature>
<dbReference type="EMBL" id="JAUSTR010000001">
    <property type="protein sequence ID" value="MDQ0161495.1"/>
    <property type="molecule type" value="Genomic_DNA"/>
</dbReference>
<feature type="domain" description="LysM" evidence="2">
    <location>
        <begin position="182"/>
        <end position="225"/>
    </location>
</feature>
<dbReference type="InterPro" id="IPR011055">
    <property type="entry name" value="Dup_hybrid_motif"/>
</dbReference>
<dbReference type="RefSeq" id="WP_419151220.1">
    <property type="nucleotide sequence ID" value="NZ_JAUSTR010000001.1"/>
</dbReference>
<dbReference type="InterPro" id="IPR016047">
    <property type="entry name" value="M23ase_b-sheet_dom"/>
</dbReference>
<dbReference type="SMART" id="SM00257">
    <property type="entry name" value="LysM"/>
    <property type="match status" value="1"/>
</dbReference>
<dbReference type="PANTHER" id="PTHR21666">
    <property type="entry name" value="PEPTIDASE-RELATED"/>
    <property type="match status" value="1"/>
</dbReference>
<dbReference type="InterPro" id="IPR050570">
    <property type="entry name" value="Cell_wall_metabolism_enzyme"/>
</dbReference>
<protein>
    <submittedName>
        <fullName evidence="3">Murein DD-endopeptidase MepM/ murein hydrolase activator NlpD</fullName>
    </submittedName>
</protein>